<evidence type="ECO:0000313" key="1">
    <source>
        <dbReference type="EMBL" id="GJS95753.1"/>
    </source>
</evidence>
<dbReference type="Proteomes" id="UP001151760">
    <property type="component" value="Unassembled WGS sequence"/>
</dbReference>
<dbReference type="EMBL" id="BQNB010011834">
    <property type="protein sequence ID" value="GJS95753.1"/>
    <property type="molecule type" value="Genomic_DNA"/>
</dbReference>
<reference evidence="1" key="2">
    <citation type="submission" date="2022-01" db="EMBL/GenBank/DDBJ databases">
        <authorList>
            <person name="Yamashiro T."/>
            <person name="Shiraishi A."/>
            <person name="Satake H."/>
            <person name="Nakayama K."/>
        </authorList>
    </citation>
    <scope>NUCLEOTIDE SEQUENCE</scope>
</reference>
<reference evidence="1" key="1">
    <citation type="journal article" date="2022" name="Int. J. Mol. Sci.">
        <title>Draft Genome of Tanacetum Coccineum: Genomic Comparison of Closely Related Tanacetum-Family Plants.</title>
        <authorList>
            <person name="Yamashiro T."/>
            <person name="Shiraishi A."/>
            <person name="Nakayama K."/>
            <person name="Satake H."/>
        </authorList>
    </citation>
    <scope>NUCLEOTIDE SEQUENCE</scope>
</reference>
<organism evidence="1 2">
    <name type="scientific">Tanacetum coccineum</name>
    <dbReference type="NCBI Taxonomy" id="301880"/>
    <lineage>
        <taxon>Eukaryota</taxon>
        <taxon>Viridiplantae</taxon>
        <taxon>Streptophyta</taxon>
        <taxon>Embryophyta</taxon>
        <taxon>Tracheophyta</taxon>
        <taxon>Spermatophyta</taxon>
        <taxon>Magnoliopsida</taxon>
        <taxon>eudicotyledons</taxon>
        <taxon>Gunneridae</taxon>
        <taxon>Pentapetalae</taxon>
        <taxon>asterids</taxon>
        <taxon>campanulids</taxon>
        <taxon>Asterales</taxon>
        <taxon>Asteraceae</taxon>
        <taxon>Asteroideae</taxon>
        <taxon>Anthemideae</taxon>
        <taxon>Anthemidinae</taxon>
        <taxon>Tanacetum</taxon>
    </lineage>
</organism>
<comment type="caution">
    <text evidence="1">The sequence shown here is derived from an EMBL/GenBank/DDBJ whole genome shotgun (WGS) entry which is preliminary data.</text>
</comment>
<protein>
    <submittedName>
        <fullName evidence="1">Uncharacterized protein</fullName>
    </submittedName>
</protein>
<accession>A0ABQ5A3Z5</accession>
<name>A0ABQ5A3Z5_9ASTR</name>
<gene>
    <name evidence="1" type="ORF">Tco_0802721</name>
</gene>
<proteinExistence type="predicted"/>
<keyword evidence="2" id="KW-1185">Reference proteome</keyword>
<evidence type="ECO:0000313" key="2">
    <source>
        <dbReference type="Proteomes" id="UP001151760"/>
    </source>
</evidence>
<sequence length="112" mass="12445">MVVVKGLSTFTRSGTGEREAHKIGKPAFKGGVTSLKVYNEAEKDNIGVRGIDRDRLAANVKVKTIEDSDYASVSESITRLPAFSCQQFKEVYKVKELMKRINAQRPKAVLRS</sequence>